<evidence type="ECO:0000256" key="1">
    <source>
        <dbReference type="SAM" id="MobiDB-lite"/>
    </source>
</evidence>
<dbReference type="SUPFAM" id="SSF51430">
    <property type="entry name" value="NAD(P)-linked oxidoreductase"/>
    <property type="match status" value="1"/>
</dbReference>
<evidence type="ECO:0000313" key="5">
    <source>
        <dbReference type="Proteomes" id="UP000712281"/>
    </source>
</evidence>
<dbReference type="Pfam" id="PF00248">
    <property type="entry name" value="Aldo_ket_red"/>
    <property type="match status" value="1"/>
</dbReference>
<reference evidence="4" key="1">
    <citation type="submission" date="2019-12" db="EMBL/GenBank/DDBJ databases">
        <title>Genome sequencing and annotation of Brassica cretica.</title>
        <authorList>
            <person name="Studholme D.J."/>
            <person name="Sarris P.F."/>
        </authorList>
    </citation>
    <scope>NUCLEOTIDE SEQUENCE</scope>
    <source>
        <strain evidence="4">PFS-001/15</strain>
        <tissue evidence="4">Leaf</tissue>
    </source>
</reference>
<evidence type="ECO:0008006" key="6">
    <source>
        <dbReference type="Google" id="ProtNLM"/>
    </source>
</evidence>
<organism evidence="4 5">
    <name type="scientific">Brassica cretica</name>
    <name type="common">Mustard</name>
    <dbReference type="NCBI Taxonomy" id="69181"/>
    <lineage>
        <taxon>Eukaryota</taxon>
        <taxon>Viridiplantae</taxon>
        <taxon>Streptophyta</taxon>
        <taxon>Embryophyta</taxon>
        <taxon>Tracheophyta</taxon>
        <taxon>Spermatophyta</taxon>
        <taxon>Magnoliopsida</taxon>
        <taxon>eudicotyledons</taxon>
        <taxon>Gunneridae</taxon>
        <taxon>Pentapetalae</taxon>
        <taxon>rosids</taxon>
        <taxon>malvids</taxon>
        <taxon>Brassicales</taxon>
        <taxon>Brassicaceae</taxon>
        <taxon>Brassiceae</taxon>
        <taxon>Brassica</taxon>
    </lineage>
</organism>
<protein>
    <recommendedName>
        <fullName evidence="6">NADP-dependent oxidoreductase domain-containing protein</fullName>
    </recommendedName>
</protein>
<dbReference type="GO" id="GO:0016491">
    <property type="term" value="F:oxidoreductase activity"/>
    <property type="evidence" value="ECO:0007669"/>
    <property type="project" value="InterPro"/>
</dbReference>
<accession>A0A8S9IHV2</accession>
<proteinExistence type="predicted"/>
<feature type="domain" description="EDR1/CTR1/ARMC3-like peptidase-like" evidence="3">
    <location>
        <begin position="94"/>
        <end position="166"/>
    </location>
</feature>
<dbReference type="AlphaFoldDB" id="A0A8S9IHV2"/>
<dbReference type="InterPro" id="IPR055164">
    <property type="entry name" value="EDR1/CTR1/ARMC3-like_pept-like"/>
</dbReference>
<comment type="caution">
    <text evidence="4">The sequence shown here is derived from an EMBL/GenBank/DDBJ whole genome shotgun (WGS) entry which is preliminary data.</text>
</comment>
<feature type="domain" description="NADP-dependent oxidoreductase" evidence="2">
    <location>
        <begin position="294"/>
        <end position="424"/>
    </location>
</feature>
<dbReference type="Pfam" id="PF14381">
    <property type="entry name" value="EDR1_CTR1_ARMC3_pept"/>
    <property type="match status" value="1"/>
</dbReference>
<dbReference type="InterPro" id="IPR023210">
    <property type="entry name" value="NADP_OxRdtase_dom"/>
</dbReference>
<dbReference type="Proteomes" id="UP000712281">
    <property type="component" value="Unassembled WGS sequence"/>
</dbReference>
<dbReference type="PANTHER" id="PTHR11732">
    <property type="entry name" value="ALDO/KETO REDUCTASE"/>
    <property type="match status" value="1"/>
</dbReference>
<dbReference type="EMBL" id="QGKW02001911">
    <property type="protein sequence ID" value="KAF2569471.1"/>
    <property type="molecule type" value="Genomic_DNA"/>
</dbReference>
<evidence type="ECO:0000259" key="3">
    <source>
        <dbReference type="Pfam" id="PF14381"/>
    </source>
</evidence>
<feature type="region of interest" description="Disordered" evidence="1">
    <location>
        <begin position="189"/>
        <end position="210"/>
    </location>
</feature>
<evidence type="ECO:0000259" key="2">
    <source>
        <dbReference type="Pfam" id="PF00248"/>
    </source>
</evidence>
<dbReference type="PRINTS" id="PR00069">
    <property type="entry name" value="ALDKETRDTASE"/>
</dbReference>
<feature type="compositionally biased region" description="Basic and acidic residues" evidence="1">
    <location>
        <begin position="199"/>
        <end position="210"/>
    </location>
</feature>
<name>A0A8S9IHV2_BRACR</name>
<gene>
    <name evidence="4" type="ORF">F2Q68_00024236</name>
</gene>
<sequence length="453" mass="50512">MANAIRYFELNTGAKIPSVGCKSTPNKIPDGFVSMKPSRRLKLMCPSVSDLKGVIDKGLLESGTILVDLERDKALSLLVQSVKVVDWYKGRMQSSKASIQLLGDCSDSSRARSLFFKVLADACGVRSMIVLGHPTDKTSLEDSMWVAVLKNNVEMRLDLELNPGKLEPLAYASVSRDLHKNYVYEARQTSSTCNPDPKYVPKTDGDIPSEEDHKSLQDRLEMFGFTEVKFLGDGNCQVLQFINLHKHTHFILCTYHDPQDVSDALNRTLQDLQLDYVDLYLHIKSNGSTLDARKARAIGVSNFSTKKLGDLLELAHVPPAVNQVECNPSWQQTVLRDFCKSKGVHLSGYSLLGSPGTTWLTSDVLNNPILGMVAEKLGKTPAQVALRWGLQMGQSVLPKSTHEDMIKQNFDIFDWSIPDDMLSKFSGRLVRGMSFVHETSPYKSLEQLWDGEI</sequence>
<dbReference type="Gene3D" id="3.20.20.100">
    <property type="entry name" value="NADP-dependent oxidoreductase domain"/>
    <property type="match status" value="1"/>
</dbReference>
<dbReference type="InterPro" id="IPR036812">
    <property type="entry name" value="NAD(P)_OxRdtase_dom_sf"/>
</dbReference>
<evidence type="ECO:0000313" key="4">
    <source>
        <dbReference type="EMBL" id="KAF2569471.1"/>
    </source>
</evidence>
<dbReference type="InterPro" id="IPR020471">
    <property type="entry name" value="AKR"/>
</dbReference>